<dbReference type="InterPro" id="IPR003593">
    <property type="entry name" value="AAA+_ATPase"/>
</dbReference>
<dbReference type="InterPro" id="IPR027417">
    <property type="entry name" value="P-loop_NTPase"/>
</dbReference>
<organism evidence="6 7">
    <name type="scientific">Trichoderma arundinaceum</name>
    <dbReference type="NCBI Taxonomy" id="490622"/>
    <lineage>
        <taxon>Eukaryota</taxon>
        <taxon>Fungi</taxon>
        <taxon>Dikarya</taxon>
        <taxon>Ascomycota</taxon>
        <taxon>Pezizomycotina</taxon>
        <taxon>Sordariomycetes</taxon>
        <taxon>Hypocreomycetidae</taxon>
        <taxon>Hypocreales</taxon>
        <taxon>Hypocreaceae</taxon>
        <taxon>Trichoderma</taxon>
    </lineage>
</organism>
<dbReference type="Pfam" id="PF00004">
    <property type="entry name" value="AAA"/>
    <property type="match status" value="2"/>
</dbReference>
<dbReference type="PANTHER" id="PTHR43392:SF2">
    <property type="entry name" value="AAA-TYPE ATPASE FAMILY PROTEIN _ ANKYRIN REPEAT FAMILY PROTEIN"/>
    <property type="match status" value="1"/>
</dbReference>
<feature type="domain" description="AAA+ ATPase" evidence="5">
    <location>
        <begin position="555"/>
        <end position="697"/>
    </location>
</feature>
<evidence type="ECO:0000313" key="7">
    <source>
        <dbReference type="Proteomes" id="UP000266272"/>
    </source>
</evidence>
<keyword evidence="7" id="KW-1185">Reference proteome</keyword>
<feature type="compositionally biased region" description="Basic and acidic residues" evidence="4">
    <location>
        <begin position="770"/>
        <end position="782"/>
    </location>
</feature>
<dbReference type="PANTHER" id="PTHR43392">
    <property type="entry name" value="AAA-TYPE ATPASE FAMILY PROTEIN / ANKYRIN REPEAT FAMILY PROTEIN"/>
    <property type="match status" value="1"/>
</dbReference>
<dbReference type="OrthoDB" id="2423195at2759"/>
<protein>
    <submittedName>
        <fullName evidence="6">Stage v sporulation k</fullName>
    </submittedName>
</protein>
<gene>
    <name evidence="6" type="ORF">TARUN_8131</name>
</gene>
<dbReference type="FunFam" id="3.40.50.300:FF:000216">
    <property type="entry name" value="Type VII secretion ATPase EccA"/>
    <property type="match status" value="2"/>
</dbReference>
<dbReference type="InterPro" id="IPR003959">
    <property type="entry name" value="ATPase_AAA_core"/>
</dbReference>
<dbReference type="Gene3D" id="1.10.8.60">
    <property type="match status" value="2"/>
</dbReference>
<reference evidence="6 7" key="1">
    <citation type="journal article" date="2018" name="PLoS Pathog.">
        <title>Evolution of structural diversity of trichothecenes, a family of toxins produced by plant pathogenic and entomopathogenic fungi.</title>
        <authorList>
            <person name="Proctor R.H."/>
            <person name="McCormick S.P."/>
            <person name="Kim H.S."/>
            <person name="Cardoza R.E."/>
            <person name="Stanley A.M."/>
            <person name="Lindo L."/>
            <person name="Kelly A."/>
            <person name="Brown D.W."/>
            <person name="Lee T."/>
            <person name="Vaughan M.M."/>
            <person name="Alexander N.J."/>
            <person name="Busman M."/>
            <person name="Gutierrez S."/>
        </authorList>
    </citation>
    <scope>NUCLEOTIDE SEQUENCE [LARGE SCALE GENOMIC DNA]</scope>
    <source>
        <strain evidence="6 7">IBT 40837</strain>
    </source>
</reference>
<dbReference type="Pfam" id="PF17866">
    <property type="entry name" value="AAA_lid_6"/>
    <property type="match status" value="1"/>
</dbReference>
<accession>A0A395NE23</accession>
<dbReference type="GO" id="GO:0005524">
    <property type="term" value="F:ATP binding"/>
    <property type="evidence" value="ECO:0007669"/>
    <property type="project" value="UniProtKB-KW"/>
</dbReference>
<dbReference type="SUPFAM" id="SSF52540">
    <property type="entry name" value="P-loop containing nucleoside triphosphate hydrolases"/>
    <property type="match status" value="3"/>
</dbReference>
<evidence type="ECO:0000256" key="1">
    <source>
        <dbReference type="ARBA" id="ARBA00010378"/>
    </source>
</evidence>
<keyword evidence="2" id="KW-0547">Nucleotide-binding</keyword>
<evidence type="ECO:0000256" key="3">
    <source>
        <dbReference type="ARBA" id="ARBA00022840"/>
    </source>
</evidence>
<keyword evidence="3" id="KW-0067">ATP-binding</keyword>
<dbReference type="Gene3D" id="3.40.50.300">
    <property type="entry name" value="P-loop containing nucleotide triphosphate hydrolases"/>
    <property type="match status" value="3"/>
</dbReference>
<dbReference type="PRINTS" id="PR00819">
    <property type="entry name" value="CBXCFQXSUPER"/>
</dbReference>
<evidence type="ECO:0000256" key="4">
    <source>
        <dbReference type="SAM" id="MobiDB-lite"/>
    </source>
</evidence>
<dbReference type="STRING" id="490622.A0A395NE23"/>
<dbReference type="CDD" id="cd00009">
    <property type="entry name" value="AAA"/>
    <property type="match status" value="2"/>
</dbReference>
<feature type="domain" description="AAA+ ATPase" evidence="5">
    <location>
        <begin position="884"/>
        <end position="1024"/>
    </location>
</feature>
<name>A0A395NE23_TRIAR</name>
<proteinExistence type="inferred from homology"/>
<evidence type="ECO:0000256" key="2">
    <source>
        <dbReference type="ARBA" id="ARBA00022741"/>
    </source>
</evidence>
<dbReference type="Proteomes" id="UP000266272">
    <property type="component" value="Unassembled WGS sequence"/>
</dbReference>
<dbReference type="InterPro" id="IPR041627">
    <property type="entry name" value="AAA_lid_6"/>
</dbReference>
<feature type="compositionally biased region" description="Basic and acidic residues" evidence="4">
    <location>
        <begin position="789"/>
        <end position="800"/>
    </location>
</feature>
<dbReference type="InterPro" id="IPR050773">
    <property type="entry name" value="CbxX/CfxQ_RuBisCO_ESX"/>
</dbReference>
<comment type="similarity">
    <text evidence="1">Belongs to the CbxX/CfxQ family.</text>
</comment>
<sequence length="1127" mass="126469">MGDDTEEILDRYLHIECNVDSDLNVVEANISADNGIPSQIQDQTADGIQSTVIVQDRLDSTLPGSTPPIDLSEDTEGNNVASLNNISQVDERHMAGNNSVAENQSSSYVPAGGGTCDGENKHTCENTASIHPTQQWTVWEGSNWMQASDAKAIHQPQVFFDGNHEGQIKPNVINNGELDPTAIMLPQSPYFNPFYSNETNLRRGSLDGLPPLDDTKLYDESFVESSAGKAWTYQKEKLGETNAALDKLMDLVGLESSKKAFLEVKKMIDASRSRQGYLRTRDLNLVLMGNPGTGKRTLAKLYFELLKDCGVWDHGLRSSIFKETSGHTLSSAPNIYSLKYNISEGVNFISSAEFIDPASRAYLMEIVKEMPQGVVIVLSGSAHHIPTVLGSSPGFKWLFPRILQIKDYDDEELRRLFVRIIDQHSFQIEQGPLGPFPRILAQRVGRGREEFGFGNVHELRLAYVKIIERQSIRIRNRLLEIEDTWVEPVPDEDLLTGYDIIGPEPEDVRNKSQAWKELQKMAGLEDIKASVNQLFDRAKTNHQREISGMKLLHTSMNRVFIGPPGTGKTTVAKLYGQILADIGLLSSREVIYKTAGDFIGQYIGESETKTSAIIDSAKGKILIIDDAHMFYNGQASSSKDTLDVFRLACIDVIVSKIHNRPGEDRCVILLGYPDRMEEMFRKCNAGLRRRFPLEDAFRFNDYDDDQLRAILNLKMEDDGIKASTAAMEVASEILRRARDRPNFGNGGDVVNFLSQAKVRYKERMSKKRGIHENKGYGEDRGRGMTGRLSGHEITRDEGNNDRVSYGLNYPRGSSYNIEGPELTDIVLEPEDFDSNYNRGATAAERCRTLFDGLIGFEEVIQRFQNYQRIAENLRLHNKDPRGIIPFTYVFKGPPGTGKTHTARIIGQIFYDMGFLSTNEVVECSATHLIGSYLGHTGPKVIDLFERSLGKVLFIDEAYRLGYGGRDNFTNEAVGEIVDCLTKPRYYRKMVIVLAGYTHDMDHLMKTNAGLRGRFATEIFFYPMGPGSALQHLCNLIAKQDIELLEGQGHSDVTEFEAMMRLFKELGATQNWSNGRDIQTLAGIVTGHVYVNMKDFERGEGMRLGITRKDLIRFMKDMLRHRIEAGLA</sequence>
<comment type="caution">
    <text evidence="6">The sequence shown here is derived from an EMBL/GenBank/DDBJ whole genome shotgun (WGS) entry which is preliminary data.</text>
</comment>
<dbReference type="AlphaFoldDB" id="A0A395NE23"/>
<dbReference type="EMBL" id="PXOA01000568">
    <property type="protein sequence ID" value="RFU74131.1"/>
    <property type="molecule type" value="Genomic_DNA"/>
</dbReference>
<feature type="region of interest" description="Disordered" evidence="4">
    <location>
        <begin position="769"/>
        <end position="801"/>
    </location>
</feature>
<dbReference type="SMART" id="SM00382">
    <property type="entry name" value="AAA"/>
    <property type="match status" value="2"/>
</dbReference>
<evidence type="ECO:0000259" key="5">
    <source>
        <dbReference type="SMART" id="SM00382"/>
    </source>
</evidence>
<evidence type="ECO:0000313" key="6">
    <source>
        <dbReference type="EMBL" id="RFU74131.1"/>
    </source>
</evidence>
<dbReference type="InterPro" id="IPR000641">
    <property type="entry name" value="CbxX/CfxQ"/>
</dbReference>
<dbReference type="GO" id="GO:0016887">
    <property type="term" value="F:ATP hydrolysis activity"/>
    <property type="evidence" value="ECO:0007669"/>
    <property type="project" value="InterPro"/>
</dbReference>